<proteinExistence type="predicted"/>
<dbReference type="InterPro" id="IPR032693">
    <property type="entry name" value="YtkA-like_dom"/>
</dbReference>
<comment type="caution">
    <text evidence="2">The sequence shown here is derived from an EMBL/GenBank/DDBJ whole genome shotgun (WGS) entry which is preliminary data.</text>
</comment>
<dbReference type="Pfam" id="PF13115">
    <property type="entry name" value="YtkA"/>
    <property type="match status" value="1"/>
</dbReference>
<name>A0A519BDV2_9DELT</name>
<gene>
    <name evidence="2" type="ORF">EVJ47_04055</name>
</gene>
<organism evidence="2 3">
    <name type="scientific">Candidatus Acidulodesulfobacterium ferriphilum</name>
    <dbReference type="NCBI Taxonomy" id="2597223"/>
    <lineage>
        <taxon>Bacteria</taxon>
        <taxon>Deltaproteobacteria</taxon>
        <taxon>Candidatus Acidulodesulfobacterales</taxon>
        <taxon>Candidatus Acidulodesulfobacterium</taxon>
    </lineage>
</organism>
<evidence type="ECO:0000259" key="1">
    <source>
        <dbReference type="Pfam" id="PF13115"/>
    </source>
</evidence>
<accession>A0A519BDV2</accession>
<dbReference type="EMBL" id="SGBD01000001">
    <property type="protein sequence ID" value="RZD15454.1"/>
    <property type="molecule type" value="Genomic_DNA"/>
</dbReference>
<evidence type="ECO:0000313" key="2">
    <source>
        <dbReference type="EMBL" id="RZD15454.1"/>
    </source>
</evidence>
<evidence type="ECO:0000313" key="3">
    <source>
        <dbReference type="Proteomes" id="UP000320813"/>
    </source>
</evidence>
<dbReference type="AlphaFoldDB" id="A0A519BDV2"/>
<feature type="domain" description="YtkA-like" evidence="1">
    <location>
        <begin position="53"/>
        <end position="120"/>
    </location>
</feature>
<sequence>MNFHLKKIRLKLILVFVFALSIILAGKDVYALKPFYRINHSGGYNFKTVIAPGAVKFNKLKFALFITKSGRPVQNFRGKVSLSMPGMYMGKNIATIHPVNGRPGKYQTYIYFTMGGLWKLDYVLYDSRGRLFRFSNELNVN</sequence>
<reference evidence="2 3" key="1">
    <citation type="submission" date="2019-01" db="EMBL/GenBank/DDBJ databases">
        <title>Insights into ecological role of a new deltaproteobacterial order Candidatus Sinidesulfobacterales (Sva0485) by metagenomics and metatranscriptomics.</title>
        <authorList>
            <person name="Tan S."/>
            <person name="Liu J."/>
            <person name="Fang Y."/>
            <person name="Hedlund B.P."/>
            <person name="Lian Z.H."/>
            <person name="Huang L.Y."/>
            <person name="Li J.T."/>
            <person name="Huang L.N."/>
            <person name="Li W.J."/>
            <person name="Jiang H.C."/>
            <person name="Dong H.L."/>
            <person name="Shu W.S."/>
        </authorList>
    </citation>
    <scope>NUCLEOTIDE SEQUENCE [LARGE SCALE GENOMIC DNA]</scope>
    <source>
        <strain evidence="2">AP3</strain>
    </source>
</reference>
<protein>
    <recommendedName>
        <fullName evidence="1">YtkA-like domain-containing protein</fullName>
    </recommendedName>
</protein>
<dbReference type="Proteomes" id="UP000320813">
    <property type="component" value="Unassembled WGS sequence"/>
</dbReference>